<evidence type="ECO:0000256" key="1">
    <source>
        <dbReference type="ARBA" id="ARBA00006484"/>
    </source>
</evidence>
<dbReference type="PANTHER" id="PTHR44196">
    <property type="entry name" value="DEHYDROGENASE/REDUCTASE SDR FAMILY MEMBER 7B"/>
    <property type="match status" value="1"/>
</dbReference>
<sequence length="265" mass="28854">MNALKKYTLITGGSLGIGRELAHVFAQNGHNLILVARSRQELDDVRTELSSTGVDIITIEKDLFNPGAPFELHRQTTEQNLYVDILVNNAGQGLYGLFENTNIDRELAIIQLNIASLVVLTKLYLQDMLAQGGDGKILNLSSIASKSPGPWQSVYHGTKAFVQSFTEALRSEVKDEGIVVTALLPGATDTDFFNKAGMTDSKAVQDKSQLADPAQVARDGYRALMNNADMIISGFKNKVNVAMNNLTPDDLAADKMKQQQKPADS</sequence>
<gene>
    <name evidence="4" type="ORF">LQ567_10830</name>
</gene>
<keyword evidence="2" id="KW-0560">Oxidoreductase</keyword>
<dbReference type="InterPro" id="IPR002347">
    <property type="entry name" value="SDR_fam"/>
</dbReference>
<evidence type="ECO:0000256" key="2">
    <source>
        <dbReference type="ARBA" id="ARBA00023002"/>
    </source>
</evidence>
<reference evidence="4 5" key="1">
    <citation type="submission" date="2021-11" db="EMBL/GenBank/DDBJ databases">
        <title>Genomic of Niabella pedocola.</title>
        <authorList>
            <person name="Wu T."/>
        </authorList>
    </citation>
    <scope>NUCLEOTIDE SEQUENCE [LARGE SCALE GENOMIC DNA]</scope>
    <source>
        <strain evidence="4 5">JCM 31011</strain>
    </source>
</reference>
<name>A0ABS8PQ80_9BACT</name>
<dbReference type="RefSeq" id="WP_231004519.1">
    <property type="nucleotide sequence ID" value="NZ_JAJNEC010000005.1"/>
</dbReference>
<keyword evidence="5" id="KW-1185">Reference proteome</keyword>
<dbReference type="Proteomes" id="UP001199816">
    <property type="component" value="Unassembled WGS sequence"/>
</dbReference>
<dbReference type="PIRSF" id="PIRSF000126">
    <property type="entry name" value="11-beta-HSD1"/>
    <property type="match status" value="1"/>
</dbReference>
<dbReference type="Pfam" id="PF00106">
    <property type="entry name" value="adh_short"/>
    <property type="match status" value="1"/>
</dbReference>
<dbReference type="PANTHER" id="PTHR44196:SF2">
    <property type="entry name" value="SHORT-CHAIN DEHYDROGENASE-RELATED"/>
    <property type="match status" value="1"/>
</dbReference>
<dbReference type="Gene3D" id="3.40.50.720">
    <property type="entry name" value="NAD(P)-binding Rossmann-like Domain"/>
    <property type="match status" value="1"/>
</dbReference>
<protein>
    <submittedName>
        <fullName evidence="4">SDR family oxidoreductase</fullName>
    </submittedName>
</protein>
<dbReference type="CDD" id="cd05233">
    <property type="entry name" value="SDR_c"/>
    <property type="match status" value="1"/>
</dbReference>
<organism evidence="4 5">
    <name type="scientific">Niabella pedocola</name>
    <dbReference type="NCBI Taxonomy" id="1752077"/>
    <lineage>
        <taxon>Bacteria</taxon>
        <taxon>Pseudomonadati</taxon>
        <taxon>Bacteroidota</taxon>
        <taxon>Chitinophagia</taxon>
        <taxon>Chitinophagales</taxon>
        <taxon>Chitinophagaceae</taxon>
        <taxon>Niabella</taxon>
    </lineage>
</organism>
<proteinExistence type="inferred from homology"/>
<evidence type="ECO:0000313" key="5">
    <source>
        <dbReference type="Proteomes" id="UP001199816"/>
    </source>
</evidence>
<dbReference type="InterPro" id="IPR036291">
    <property type="entry name" value="NAD(P)-bd_dom_sf"/>
</dbReference>
<evidence type="ECO:0000256" key="3">
    <source>
        <dbReference type="RuleBase" id="RU000363"/>
    </source>
</evidence>
<accession>A0ABS8PQ80</accession>
<dbReference type="PRINTS" id="PR00081">
    <property type="entry name" value="GDHRDH"/>
</dbReference>
<comment type="caution">
    <text evidence="4">The sequence shown here is derived from an EMBL/GenBank/DDBJ whole genome shotgun (WGS) entry which is preliminary data.</text>
</comment>
<comment type="similarity">
    <text evidence="1 3">Belongs to the short-chain dehydrogenases/reductases (SDR) family.</text>
</comment>
<dbReference type="EMBL" id="JAJNEC010000005">
    <property type="protein sequence ID" value="MCD2423255.1"/>
    <property type="molecule type" value="Genomic_DNA"/>
</dbReference>
<evidence type="ECO:0000313" key="4">
    <source>
        <dbReference type="EMBL" id="MCD2423255.1"/>
    </source>
</evidence>
<dbReference type="SUPFAM" id="SSF51735">
    <property type="entry name" value="NAD(P)-binding Rossmann-fold domains"/>
    <property type="match status" value="1"/>
</dbReference>
<dbReference type="PRINTS" id="PR00080">
    <property type="entry name" value="SDRFAMILY"/>
</dbReference>